<dbReference type="GO" id="GO:0004190">
    <property type="term" value="F:aspartic-type endopeptidase activity"/>
    <property type="evidence" value="ECO:0007669"/>
    <property type="project" value="UniProtKB-KW"/>
</dbReference>
<dbReference type="InterPro" id="IPR001969">
    <property type="entry name" value="Aspartic_peptidase_AS"/>
</dbReference>
<comment type="caution">
    <text evidence="10">The sequence shown here is derived from an EMBL/GenBank/DDBJ whole genome shotgun (WGS) entry which is preliminary data.</text>
</comment>
<evidence type="ECO:0000313" key="10">
    <source>
        <dbReference type="EMBL" id="KAK1326167.1"/>
    </source>
</evidence>
<dbReference type="Pfam" id="PF14543">
    <property type="entry name" value="TAXi_N"/>
    <property type="match status" value="1"/>
</dbReference>
<dbReference type="FunFam" id="2.40.70.10:FF:000033">
    <property type="entry name" value="Aspartyl protease family protein"/>
    <property type="match status" value="1"/>
</dbReference>
<keyword evidence="4 7" id="KW-0378">Hydrolase</keyword>
<dbReference type="PROSITE" id="PS51767">
    <property type="entry name" value="PEPTIDASE_A1"/>
    <property type="match status" value="1"/>
</dbReference>
<evidence type="ECO:0000256" key="4">
    <source>
        <dbReference type="ARBA" id="ARBA00022801"/>
    </source>
</evidence>
<dbReference type="InterPro" id="IPR001461">
    <property type="entry name" value="Aspartic_peptidase_A1"/>
</dbReference>
<dbReference type="InterPro" id="IPR034161">
    <property type="entry name" value="Pepsin-like_plant"/>
</dbReference>
<reference evidence="10" key="2">
    <citation type="submission" date="2023-06" db="EMBL/GenBank/DDBJ databases">
        <authorList>
            <person name="Ma L."/>
            <person name="Liu K.-W."/>
            <person name="Li Z."/>
            <person name="Hsiao Y.-Y."/>
            <person name="Qi Y."/>
            <person name="Fu T."/>
            <person name="Tang G."/>
            <person name="Zhang D."/>
            <person name="Sun W.-H."/>
            <person name="Liu D.-K."/>
            <person name="Li Y."/>
            <person name="Chen G.-Z."/>
            <person name="Liu X.-D."/>
            <person name="Liao X.-Y."/>
            <person name="Jiang Y.-T."/>
            <person name="Yu X."/>
            <person name="Hao Y."/>
            <person name="Huang J."/>
            <person name="Zhao X.-W."/>
            <person name="Ke S."/>
            <person name="Chen Y.-Y."/>
            <person name="Wu W.-L."/>
            <person name="Hsu J.-L."/>
            <person name="Lin Y.-F."/>
            <person name="Huang M.-D."/>
            <person name="Li C.-Y."/>
            <person name="Huang L."/>
            <person name="Wang Z.-W."/>
            <person name="Zhao X."/>
            <person name="Zhong W.-Y."/>
            <person name="Peng D.-H."/>
            <person name="Ahmad S."/>
            <person name="Lan S."/>
            <person name="Zhang J.-S."/>
            <person name="Tsai W.-C."/>
            <person name="Van De Peer Y."/>
            <person name="Liu Z.-J."/>
        </authorList>
    </citation>
    <scope>NUCLEOTIDE SEQUENCE</scope>
    <source>
        <strain evidence="10">CP</strain>
        <tissue evidence="10">Leaves</tissue>
    </source>
</reference>
<dbReference type="InterPro" id="IPR051708">
    <property type="entry name" value="Plant_Aspart_Prot_A1"/>
</dbReference>
<dbReference type="EMBL" id="JAUJYO010000001">
    <property type="protein sequence ID" value="KAK1326167.1"/>
    <property type="molecule type" value="Genomic_DNA"/>
</dbReference>
<evidence type="ECO:0000256" key="8">
    <source>
        <dbReference type="SAM" id="SignalP"/>
    </source>
</evidence>
<sequence length="446" mass="49263">MHRLLLLIFCINGFLLSPTHSINPSKSARLKLLRAPVQRAQDLARDDNLRKEMIARSIARRRRSARGGLSFEMPMSSGAYAGTGQYFVRLRLGTPAQKFVLVADTGSDLTWVNCRYRRRRCARCAADRGRRRRVFVADESESFRPISCASLLCRNTLPFSLTTCPSRASPCAYDYGYADGSKAQGFFASESMTITLSNRRNVKLKGLIVGCTSSFVGLSFNKADGVLGLGYSNTSFAAESTRQFGGRFAYCLVDHLSPKNVSGYLVFGGSNQSKPNMRYAKLVVEPEFDPFYGVEVIGISIGGIVLRIPLSVWDIRGQGGVIIDSGMSLTSFVEPAYRMVMLALTESLKGFKRVLVTPFEFCFDSTRFNDSVVPSLGIHFAGSAQFEAPKKSYIIDVADRVKCVGFLSASWPGVSTIGKIIQQNFKWEFDVVNKRLGFQPSSCSSH</sequence>
<dbReference type="PANTHER" id="PTHR47967:SF69">
    <property type="entry name" value="ASPARTIC PROTEINASE NANA, CHLOROPLAST"/>
    <property type="match status" value="1"/>
</dbReference>
<evidence type="ECO:0000256" key="3">
    <source>
        <dbReference type="ARBA" id="ARBA00022750"/>
    </source>
</evidence>
<gene>
    <name evidence="10" type="primary">ASPG1</name>
    <name evidence="10" type="ORF">QJS10_CPA01g01944</name>
</gene>
<comment type="similarity">
    <text evidence="1 7">Belongs to the peptidase A1 family.</text>
</comment>
<feature type="domain" description="Peptidase A1" evidence="9">
    <location>
        <begin position="86"/>
        <end position="439"/>
    </location>
</feature>
<keyword evidence="5" id="KW-0325">Glycoprotein</keyword>
<dbReference type="Pfam" id="PF14541">
    <property type="entry name" value="TAXi_C"/>
    <property type="match status" value="1"/>
</dbReference>
<accession>A0AAV9FNQ5</accession>
<evidence type="ECO:0000256" key="1">
    <source>
        <dbReference type="ARBA" id="ARBA00007447"/>
    </source>
</evidence>
<evidence type="ECO:0000259" key="9">
    <source>
        <dbReference type="PROSITE" id="PS51767"/>
    </source>
</evidence>
<name>A0AAV9FNQ5_ACOCL</name>
<dbReference type="Gene3D" id="2.40.70.10">
    <property type="entry name" value="Acid Proteases"/>
    <property type="match status" value="2"/>
</dbReference>
<organism evidence="10 11">
    <name type="scientific">Acorus calamus</name>
    <name type="common">Sweet flag</name>
    <dbReference type="NCBI Taxonomy" id="4465"/>
    <lineage>
        <taxon>Eukaryota</taxon>
        <taxon>Viridiplantae</taxon>
        <taxon>Streptophyta</taxon>
        <taxon>Embryophyta</taxon>
        <taxon>Tracheophyta</taxon>
        <taxon>Spermatophyta</taxon>
        <taxon>Magnoliopsida</taxon>
        <taxon>Liliopsida</taxon>
        <taxon>Acoraceae</taxon>
        <taxon>Acorus</taxon>
    </lineage>
</organism>
<dbReference type="PROSITE" id="PS00141">
    <property type="entry name" value="ASP_PROTEASE"/>
    <property type="match status" value="1"/>
</dbReference>
<feature type="chain" id="PRO_5043440555" evidence="8">
    <location>
        <begin position="22"/>
        <end position="446"/>
    </location>
</feature>
<reference evidence="10" key="1">
    <citation type="journal article" date="2023" name="Nat. Commun.">
        <title>Diploid and tetraploid genomes of Acorus and the evolution of monocots.</title>
        <authorList>
            <person name="Ma L."/>
            <person name="Liu K.W."/>
            <person name="Li Z."/>
            <person name="Hsiao Y.Y."/>
            <person name="Qi Y."/>
            <person name="Fu T."/>
            <person name="Tang G.D."/>
            <person name="Zhang D."/>
            <person name="Sun W.H."/>
            <person name="Liu D.K."/>
            <person name="Li Y."/>
            <person name="Chen G.Z."/>
            <person name="Liu X.D."/>
            <person name="Liao X.Y."/>
            <person name="Jiang Y.T."/>
            <person name="Yu X."/>
            <person name="Hao Y."/>
            <person name="Huang J."/>
            <person name="Zhao X.W."/>
            <person name="Ke S."/>
            <person name="Chen Y.Y."/>
            <person name="Wu W.L."/>
            <person name="Hsu J.L."/>
            <person name="Lin Y.F."/>
            <person name="Huang M.D."/>
            <person name="Li C.Y."/>
            <person name="Huang L."/>
            <person name="Wang Z.W."/>
            <person name="Zhao X."/>
            <person name="Zhong W.Y."/>
            <person name="Peng D.H."/>
            <person name="Ahmad S."/>
            <person name="Lan S."/>
            <person name="Zhang J.S."/>
            <person name="Tsai W.C."/>
            <person name="Van de Peer Y."/>
            <person name="Liu Z.J."/>
        </authorList>
    </citation>
    <scope>NUCLEOTIDE SEQUENCE</scope>
    <source>
        <strain evidence="10">CP</strain>
    </source>
</reference>
<feature type="active site" evidence="6">
    <location>
        <position position="324"/>
    </location>
</feature>
<feature type="signal peptide" evidence="8">
    <location>
        <begin position="1"/>
        <end position="21"/>
    </location>
</feature>
<protein>
    <submittedName>
        <fullName evidence="10">Protein ASPARTIC PROTEASE IN GUARD CELL 1</fullName>
    </submittedName>
</protein>
<dbReference type="InterPro" id="IPR032799">
    <property type="entry name" value="TAXi_C"/>
</dbReference>
<feature type="active site" evidence="6">
    <location>
        <position position="104"/>
    </location>
</feature>
<proteinExistence type="inferred from homology"/>
<dbReference type="AlphaFoldDB" id="A0AAV9FNQ5"/>
<keyword evidence="11" id="KW-1185">Reference proteome</keyword>
<keyword evidence="2 7" id="KW-0645">Protease</keyword>
<dbReference type="SUPFAM" id="SSF50630">
    <property type="entry name" value="Acid proteases"/>
    <property type="match status" value="1"/>
</dbReference>
<evidence type="ECO:0000256" key="6">
    <source>
        <dbReference type="PIRSR" id="PIRSR601461-1"/>
    </source>
</evidence>
<evidence type="ECO:0000313" key="11">
    <source>
        <dbReference type="Proteomes" id="UP001180020"/>
    </source>
</evidence>
<dbReference type="InterPro" id="IPR033121">
    <property type="entry name" value="PEPTIDASE_A1"/>
</dbReference>
<dbReference type="GO" id="GO:0006508">
    <property type="term" value="P:proteolysis"/>
    <property type="evidence" value="ECO:0007669"/>
    <property type="project" value="UniProtKB-KW"/>
</dbReference>
<keyword evidence="3 7" id="KW-0064">Aspartyl protease</keyword>
<dbReference type="CDD" id="cd05476">
    <property type="entry name" value="pepsin_A_like_plant"/>
    <property type="match status" value="1"/>
</dbReference>
<dbReference type="Proteomes" id="UP001180020">
    <property type="component" value="Unassembled WGS sequence"/>
</dbReference>
<dbReference type="PRINTS" id="PR00792">
    <property type="entry name" value="PEPSIN"/>
</dbReference>
<dbReference type="InterPro" id="IPR021109">
    <property type="entry name" value="Peptidase_aspartic_dom_sf"/>
</dbReference>
<evidence type="ECO:0000256" key="2">
    <source>
        <dbReference type="ARBA" id="ARBA00022670"/>
    </source>
</evidence>
<keyword evidence="8" id="KW-0732">Signal</keyword>
<dbReference type="InterPro" id="IPR032861">
    <property type="entry name" value="TAXi_N"/>
</dbReference>
<evidence type="ECO:0000256" key="5">
    <source>
        <dbReference type="ARBA" id="ARBA00023180"/>
    </source>
</evidence>
<evidence type="ECO:0000256" key="7">
    <source>
        <dbReference type="RuleBase" id="RU000454"/>
    </source>
</evidence>
<dbReference type="PANTHER" id="PTHR47967">
    <property type="entry name" value="OS07G0603500 PROTEIN-RELATED"/>
    <property type="match status" value="1"/>
</dbReference>